<dbReference type="SUPFAM" id="SSF51735">
    <property type="entry name" value="NAD(P)-binding Rossmann-fold domains"/>
    <property type="match status" value="2"/>
</dbReference>
<feature type="domain" description="Carrier" evidence="4">
    <location>
        <begin position="507"/>
        <end position="583"/>
    </location>
</feature>
<dbReference type="GO" id="GO:0006633">
    <property type="term" value="P:fatty acid biosynthetic process"/>
    <property type="evidence" value="ECO:0007669"/>
    <property type="project" value="TreeGrafter"/>
</dbReference>
<dbReference type="SMART" id="SM00822">
    <property type="entry name" value="PKS_KR"/>
    <property type="match status" value="1"/>
</dbReference>
<comment type="similarity">
    <text evidence="1">Belongs to the short-chain dehydrogenases/reductases (SDR) family.</text>
</comment>
<dbReference type="Proteomes" id="UP000481739">
    <property type="component" value="Unassembled WGS sequence"/>
</dbReference>
<dbReference type="Gene3D" id="1.10.1200.10">
    <property type="entry name" value="ACP-like"/>
    <property type="match status" value="1"/>
</dbReference>
<gene>
    <name evidence="5" type="ORF">GEA64_08720</name>
</gene>
<dbReference type="InterPro" id="IPR009081">
    <property type="entry name" value="PP-bd_ACP"/>
</dbReference>
<dbReference type="AlphaFoldDB" id="A0A7C9GIY1"/>
<dbReference type="SUPFAM" id="SSF47336">
    <property type="entry name" value="ACP-like"/>
    <property type="match status" value="1"/>
</dbReference>
<dbReference type="PANTHER" id="PTHR43775:SF37">
    <property type="entry name" value="SI:DKEY-61P9.11"/>
    <property type="match status" value="1"/>
</dbReference>
<reference evidence="5 6" key="1">
    <citation type="journal article" date="2019" name="Nature">
        <title>A new antibiotic selectively kills Gram-negative pathogens.</title>
        <authorList>
            <person name="Imai Y."/>
            <person name="Meyer K.J."/>
            <person name="Iinishi A."/>
            <person name="Favre-Godal Q."/>
            <person name="Green R."/>
            <person name="Manuse S."/>
            <person name="Caboni M."/>
            <person name="Mori M."/>
            <person name="Niles S."/>
            <person name="Ghiglieri M."/>
            <person name="Honrao C."/>
            <person name="Ma X."/>
            <person name="Guo J.J."/>
            <person name="Makriyannis A."/>
            <person name="Linares-Otoya L."/>
            <person name="Boehringer N."/>
            <person name="Wuisan Z.G."/>
            <person name="Kaur H."/>
            <person name="Wu R."/>
            <person name="Mateus A."/>
            <person name="Typas A."/>
            <person name="Savitski M.M."/>
            <person name="Espinoza J.L."/>
            <person name="O'Rourke A."/>
            <person name="Nelson K.E."/>
            <person name="Hiller S."/>
            <person name="Noinaj N."/>
            <person name="Schaeberle T.F."/>
            <person name="D'Onofrio A."/>
            <person name="Lewis K."/>
        </authorList>
    </citation>
    <scope>NUCLEOTIDE SEQUENCE [LARGE SCALE GENOMIC DNA]</scope>
    <source>
        <strain evidence="5 6">HGB 1456</strain>
    </source>
</reference>
<dbReference type="GO" id="GO:0004312">
    <property type="term" value="F:fatty acid synthase activity"/>
    <property type="evidence" value="ECO:0007669"/>
    <property type="project" value="TreeGrafter"/>
</dbReference>
<evidence type="ECO:0000313" key="5">
    <source>
        <dbReference type="EMBL" id="MQL48058.1"/>
    </source>
</evidence>
<organism evidence="5 6">
    <name type="scientific">Photorhabdus khanii</name>
    <dbReference type="NCBI Taxonomy" id="1004150"/>
    <lineage>
        <taxon>Bacteria</taxon>
        <taxon>Pseudomonadati</taxon>
        <taxon>Pseudomonadota</taxon>
        <taxon>Gammaproteobacteria</taxon>
        <taxon>Enterobacterales</taxon>
        <taxon>Morganellaceae</taxon>
        <taxon>Photorhabdus</taxon>
    </lineage>
</organism>
<proteinExistence type="inferred from homology"/>
<evidence type="ECO:0000313" key="6">
    <source>
        <dbReference type="Proteomes" id="UP000481739"/>
    </source>
</evidence>
<evidence type="ECO:0000256" key="3">
    <source>
        <dbReference type="ARBA" id="ARBA00022553"/>
    </source>
</evidence>
<dbReference type="InterPro" id="IPR013968">
    <property type="entry name" value="PKS_KR"/>
</dbReference>
<dbReference type="CDD" id="cd08955">
    <property type="entry name" value="KR_2_FAS_SDR_x"/>
    <property type="match status" value="1"/>
</dbReference>
<keyword evidence="3" id="KW-0597">Phosphoprotein</keyword>
<accession>A0A7C9GIY1</accession>
<dbReference type="Pfam" id="PF08659">
    <property type="entry name" value="KR"/>
    <property type="match status" value="1"/>
</dbReference>
<dbReference type="RefSeq" id="WP_152962556.1">
    <property type="nucleotide sequence ID" value="NZ_CAWOZU010000017.1"/>
</dbReference>
<dbReference type="Gene3D" id="3.40.50.720">
    <property type="entry name" value="NAD(P)-binding Rossmann-like Domain"/>
    <property type="match status" value="1"/>
</dbReference>
<evidence type="ECO:0000256" key="1">
    <source>
        <dbReference type="ARBA" id="ARBA00006484"/>
    </source>
</evidence>
<dbReference type="PROSITE" id="PS50075">
    <property type="entry name" value="CARRIER"/>
    <property type="match status" value="1"/>
</dbReference>
<dbReference type="InterPro" id="IPR036291">
    <property type="entry name" value="NAD(P)-bd_dom_sf"/>
</dbReference>
<dbReference type="InterPro" id="IPR057326">
    <property type="entry name" value="KR_dom"/>
</dbReference>
<keyword evidence="2" id="KW-0596">Phosphopantetheine</keyword>
<dbReference type="EMBL" id="WHZZ01000002">
    <property type="protein sequence ID" value="MQL48058.1"/>
    <property type="molecule type" value="Genomic_DNA"/>
</dbReference>
<dbReference type="InterPro" id="IPR036736">
    <property type="entry name" value="ACP-like_sf"/>
</dbReference>
<dbReference type="Pfam" id="PF00550">
    <property type="entry name" value="PP-binding"/>
    <property type="match status" value="1"/>
</dbReference>
<evidence type="ECO:0000256" key="2">
    <source>
        <dbReference type="ARBA" id="ARBA00022450"/>
    </source>
</evidence>
<protein>
    <submittedName>
        <fullName evidence="5">SDR family NAD(P)-dependent oxidoreductase</fullName>
    </submittedName>
</protein>
<sequence length="583" mass="63667">MSQEIYGREVSPIKPVVRDPLLRDLEESGMQLFNLNWVKCHIASPNAPLLTKCTVISRNTDFAHNVKGLIEAKGIDVVTLDLDADLVSQLDSIEVTGTLLYLAGHEKLLSASDIVAHELHQFESLRLIANKVAECRHEEKSQLWVVTQGVQVLGGQFDALGLSGSGLWGLSRVMAKEYPSVEVGLIDLPLEQIGDEGIVSALNIMTNASEKREFLIDAQGIWQRQVGSVAISHEKTEIKQDANYLITGGFGETGRMLATNLFASGARHVTLMGHSAPPADLITESEQLKAQGFSLYLFQGDVADIEDVKAVLRRIDRTGFPLRGIYHLASIVEDGMLATLSRRSVEKVFRPKIAGIWNLHLATQGLSLDWFIAFSSLAGIIGIAGQGPYAAADSFADSLMRYRLATGLPGTAIAWQPWRGGMTARLNPLHLSRLEAMGLLLLDIKDVMDTVTRKSIHHDTGLIAGNFSRVALERLIDSQGPVNDIETALASARSDDAMVASGQPSHEEQRNAMTEIVIEELKKLVAGGEITVDTKLSEIDMDSMSAVAIVQRLRGIIGKLVPISVFFDDCSIAEVVEKLKRYF</sequence>
<dbReference type="PANTHER" id="PTHR43775">
    <property type="entry name" value="FATTY ACID SYNTHASE"/>
    <property type="match status" value="1"/>
</dbReference>
<evidence type="ECO:0000259" key="4">
    <source>
        <dbReference type="PROSITE" id="PS50075"/>
    </source>
</evidence>
<comment type="caution">
    <text evidence="5">The sequence shown here is derived from an EMBL/GenBank/DDBJ whole genome shotgun (WGS) entry which is preliminary data.</text>
</comment>
<dbReference type="InterPro" id="IPR050091">
    <property type="entry name" value="PKS_NRPS_Biosynth_Enz"/>
</dbReference>
<name>A0A7C9GIY1_9GAMM</name>